<reference evidence="16 17" key="1">
    <citation type="submission" date="2019-03" db="EMBL/GenBank/DDBJ databases">
        <authorList>
            <person name="He R.-H."/>
        </authorList>
    </citation>
    <scope>NUCLEOTIDE SEQUENCE [LARGE SCALE GENOMIC DNA]</scope>
    <source>
        <strain evidence="17">SH 714</strain>
    </source>
</reference>
<proteinExistence type="inferred from homology"/>
<organism evidence="16 17">
    <name type="scientific">Filobacillus milosensis</name>
    <dbReference type="NCBI Taxonomy" id="94137"/>
    <lineage>
        <taxon>Bacteria</taxon>
        <taxon>Bacillati</taxon>
        <taxon>Bacillota</taxon>
        <taxon>Bacilli</taxon>
        <taxon>Bacillales</taxon>
        <taxon>Bacillaceae</taxon>
        <taxon>Filobacillus</taxon>
    </lineage>
</organism>
<evidence type="ECO:0000256" key="7">
    <source>
        <dbReference type="ARBA" id="ARBA00022915"/>
    </source>
</evidence>
<keyword evidence="9 12" id="KW-0456">Lyase</keyword>
<dbReference type="SUPFAM" id="SSF51569">
    <property type="entry name" value="Aldolase"/>
    <property type="match status" value="1"/>
</dbReference>
<dbReference type="NCBIfam" id="TIGR00674">
    <property type="entry name" value="dapA"/>
    <property type="match status" value="1"/>
</dbReference>
<dbReference type="EC" id="4.3.3.7" evidence="4 12"/>
<protein>
    <recommendedName>
        <fullName evidence="4 12">4-hydroxy-tetrahydrodipicolinate synthase</fullName>
        <shortName evidence="12">HTPA synthase</shortName>
        <ecNumber evidence="4 12">4.3.3.7</ecNumber>
    </recommendedName>
</protein>
<evidence type="ECO:0000256" key="1">
    <source>
        <dbReference type="ARBA" id="ARBA00003294"/>
    </source>
</evidence>
<feature type="site" description="Part of a proton relay during catalysis" evidence="12">
    <location>
        <position position="109"/>
    </location>
</feature>
<evidence type="ECO:0000256" key="13">
    <source>
        <dbReference type="PIRNR" id="PIRNR001365"/>
    </source>
</evidence>
<keyword evidence="5 12" id="KW-0963">Cytoplasm</keyword>
<feature type="active site" description="Schiff-base intermediate with substrate" evidence="12 14">
    <location>
        <position position="163"/>
    </location>
</feature>
<dbReference type="GO" id="GO:0005829">
    <property type="term" value="C:cytosol"/>
    <property type="evidence" value="ECO:0007669"/>
    <property type="project" value="TreeGrafter"/>
</dbReference>
<evidence type="ECO:0000256" key="4">
    <source>
        <dbReference type="ARBA" id="ARBA00012086"/>
    </source>
</evidence>
<name>A0A4Y8IR56_9BACI</name>
<comment type="caution">
    <text evidence="12">Was originally thought to be a dihydrodipicolinate synthase (DHDPS), catalyzing the condensation of (S)-aspartate-beta-semialdehyde [(S)-ASA] and pyruvate to dihydrodipicolinate (DHDP). However, it was shown in E.coli that the product of the enzymatic reaction is not dihydrodipicolinate but in fact (4S)-4-hydroxy-2,3,4,5-tetrahydro-(2S)-dipicolinic acid (HTPA), and that the consecutive dehydration reaction leading to DHDP is not spontaneous but catalyzed by DapB.</text>
</comment>
<dbReference type="OrthoDB" id="9782828at2"/>
<dbReference type="InterPro" id="IPR002220">
    <property type="entry name" value="DapA-like"/>
</dbReference>
<keyword evidence="6 12" id="KW-0028">Amino-acid biosynthesis</keyword>
<dbReference type="InterPro" id="IPR013785">
    <property type="entry name" value="Aldolase_TIM"/>
</dbReference>
<keyword evidence="17" id="KW-1185">Reference proteome</keyword>
<feature type="active site" description="Proton donor/acceptor" evidence="12 14">
    <location>
        <position position="135"/>
    </location>
</feature>
<dbReference type="UniPathway" id="UPA00034">
    <property type="reaction ID" value="UER00017"/>
</dbReference>
<dbReference type="RefSeq" id="WP_134339231.1">
    <property type="nucleotide sequence ID" value="NZ_SOPW01000004.1"/>
</dbReference>
<accession>A0A4Y8IR56</accession>
<evidence type="ECO:0000313" key="16">
    <source>
        <dbReference type="EMBL" id="TFB23158.1"/>
    </source>
</evidence>
<comment type="function">
    <text evidence="1 12">Catalyzes the condensation of (S)-aspartate-beta-semialdehyde [(S)-ASA] and pyruvate to 4-hydroxy-tetrahydrodipicolinate (HTPA).</text>
</comment>
<comment type="caution">
    <text evidence="16">The sequence shown here is derived from an EMBL/GenBank/DDBJ whole genome shotgun (WGS) entry which is preliminary data.</text>
</comment>
<dbReference type="InterPro" id="IPR005263">
    <property type="entry name" value="DapA"/>
</dbReference>
<keyword evidence="7 12" id="KW-0220">Diaminopimelate biosynthesis</keyword>
<dbReference type="PIRSF" id="PIRSF001365">
    <property type="entry name" value="DHDPS"/>
    <property type="match status" value="1"/>
</dbReference>
<evidence type="ECO:0000256" key="11">
    <source>
        <dbReference type="ARBA" id="ARBA00047836"/>
    </source>
</evidence>
<evidence type="ECO:0000256" key="5">
    <source>
        <dbReference type="ARBA" id="ARBA00022490"/>
    </source>
</evidence>
<dbReference type="Gene3D" id="3.20.20.70">
    <property type="entry name" value="Aldolase class I"/>
    <property type="match status" value="1"/>
</dbReference>
<evidence type="ECO:0000256" key="12">
    <source>
        <dbReference type="HAMAP-Rule" id="MF_00418"/>
    </source>
</evidence>
<dbReference type="EMBL" id="SOPW01000004">
    <property type="protein sequence ID" value="TFB23158.1"/>
    <property type="molecule type" value="Genomic_DNA"/>
</dbReference>
<dbReference type="InterPro" id="IPR020625">
    <property type="entry name" value="Schiff_base-form_aldolases_AS"/>
</dbReference>
<dbReference type="GO" id="GO:0008840">
    <property type="term" value="F:4-hydroxy-tetrahydrodipicolinate synthase activity"/>
    <property type="evidence" value="ECO:0007669"/>
    <property type="project" value="UniProtKB-UniRule"/>
</dbReference>
<comment type="pathway">
    <text evidence="2 12">Amino-acid biosynthesis; L-lysine biosynthesis via DAP pathway; (S)-tetrahydrodipicolinate from L-aspartate: step 3/4.</text>
</comment>
<dbReference type="PROSITE" id="PS00665">
    <property type="entry name" value="DHDPS_1"/>
    <property type="match status" value="1"/>
</dbReference>
<dbReference type="Pfam" id="PF00701">
    <property type="entry name" value="DHDPS"/>
    <property type="match status" value="1"/>
</dbReference>
<feature type="site" description="Part of a proton relay during catalysis" evidence="12">
    <location>
        <position position="46"/>
    </location>
</feature>
<comment type="catalytic activity">
    <reaction evidence="11 12">
        <text>L-aspartate 4-semialdehyde + pyruvate = (2S,4S)-4-hydroxy-2,3,4,5-tetrahydrodipicolinate + H2O + H(+)</text>
        <dbReference type="Rhea" id="RHEA:34171"/>
        <dbReference type="ChEBI" id="CHEBI:15361"/>
        <dbReference type="ChEBI" id="CHEBI:15377"/>
        <dbReference type="ChEBI" id="CHEBI:15378"/>
        <dbReference type="ChEBI" id="CHEBI:67139"/>
        <dbReference type="ChEBI" id="CHEBI:537519"/>
        <dbReference type="EC" id="4.3.3.7"/>
    </reaction>
</comment>
<evidence type="ECO:0000256" key="6">
    <source>
        <dbReference type="ARBA" id="ARBA00022605"/>
    </source>
</evidence>
<dbReference type="CDD" id="cd00950">
    <property type="entry name" value="DHDPS"/>
    <property type="match status" value="1"/>
</dbReference>
<feature type="binding site" evidence="12 15">
    <location>
        <position position="47"/>
    </location>
    <ligand>
        <name>pyruvate</name>
        <dbReference type="ChEBI" id="CHEBI:15361"/>
    </ligand>
</feature>
<dbReference type="GO" id="GO:0009089">
    <property type="term" value="P:lysine biosynthetic process via diaminopimelate"/>
    <property type="evidence" value="ECO:0007669"/>
    <property type="project" value="UniProtKB-UniRule"/>
</dbReference>
<dbReference type="PRINTS" id="PR00146">
    <property type="entry name" value="DHPICSNTHASE"/>
</dbReference>
<evidence type="ECO:0000256" key="3">
    <source>
        <dbReference type="ARBA" id="ARBA00007592"/>
    </source>
</evidence>
<evidence type="ECO:0000313" key="17">
    <source>
        <dbReference type="Proteomes" id="UP000297975"/>
    </source>
</evidence>
<keyword evidence="10 12" id="KW-0704">Schiff base</keyword>
<dbReference type="GO" id="GO:0019877">
    <property type="term" value="P:diaminopimelate biosynthetic process"/>
    <property type="evidence" value="ECO:0007669"/>
    <property type="project" value="UniProtKB-UniRule"/>
</dbReference>
<dbReference type="PROSITE" id="PS00666">
    <property type="entry name" value="DHDPS_2"/>
    <property type="match status" value="1"/>
</dbReference>
<keyword evidence="8 12" id="KW-0457">Lysine biosynthesis</keyword>
<evidence type="ECO:0000256" key="14">
    <source>
        <dbReference type="PIRSR" id="PIRSR001365-1"/>
    </source>
</evidence>
<dbReference type="InterPro" id="IPR020624">
    <property type="entry name" value="Schiff_base-form_aldolases_CS"/>
</dbReference>
<dbReference type="AlphaFoldDB" id="A0A4Y8IR56"/>
<comment type="similarity">
    <text evidence="3 12 13">Belongs to the DapA family.</text>
</comment>
<dbReference type="Proteomes" id="UP000297975">
    <property type="component" value="Unassembled WGS sequence"/>
</dbReference>
<evidence type="ECO:0000256" key="9">
    <source>
        <dbReference type="ARBA" id="ARBA00023239"/>
    </source>
</evidence>
<dbReference type="SMART" id="SM01130">
    <property type="entry name" value="DHDPS"/>
    <property type="match status" value="1"/>
</dbReference>
<feature type="binding site" evidence="12 15">
    <location>
        <position position="205"/>
    </location>
    <ligand>
        <name>pyruvate</name>
        <dbReference type="ChEBI" id="CHEBI:15361"/>
    </ligand>
</feature>
<evidence type="ECO:0000256" key="15">
    <source>
        <dbReference type="PIRSR" id="PIRSR001365-2"/>
    </source>
</evidence>
<comment type="subunit">
    <text evidence="12">Homotetramer; dimer of dimers.</text>
</comment>
<comment type="subcellular location">
    <subcellularLocation>
        <location evidence="12">Cytoplasm</location>
    </subcellularLocation>
</comment>
<gene>
    <name evidence="12 16" type="primary">dapA</name>
    <name evidence="16" type="ORF">E3U55_04900</name>
</gene>
<evidence type="ECO:0000256" key="10">
    <source>
        <dbReference type="ARBA" id="ARBA00023270"/>
    </source>
</evidence>
<evidence type="ECO:0000256" key="8">
    <source>
        <dbReference type="ARBA" id="ARBA00023154"/>
    </source>
</evidence>
<evidence type="ECO:0000256" key="2">
    <source>
        <dbReference type="ARBA" id="ARBA00005120"/>
    </source>
</evidence>
<dbReference type="HAMAP" id="MF_00418">
    <property type="entry name" value="DapA"/>
    <property type="match status" value="1"/>
</dbReference>
<dbReference type="PANTHER" id="PTHR12128">
    <property type="entry name" value="DIHYDRODIPICOLINATE SYNTHASE"/>
    <property type="match status" value="1"/>
</dbReference>
<dbReference type="PANTHER" id="PTHR12128:SF66">
    <property type="entry name" value="4-HYDROXY-2-OXOGLUTARATE ALDOLASE, MITOCHONDRIAL"/>
    <property type="match status" value="1"/>
</dbReference>
<sequence>MMNFGNILTAMVTPFNDKNELDLDRTGILVEHLINNGTESLVVGGTTGESPTLTKEEKLQLFEYVVKVVNGRVPVIAGTGSNNTKETIDFTLKVEELGVDGVMLVVPYYNKPNQEGIYQHFKAVATNTELPIMVYNIPGRTSINMDVETTVALSKIPNIVAVKESSQDVFMMTEIVEQTDDDFMLYSGDDGFTLPALAVGGNGIVSVSSHIFGNEMQEMVHSYLDGDVKKAAKAHQQLLPKMKGFFKSPSPVPIKTALNKMGISVGSVRLPLVPLTPEEEIQLFKDIKL</sequence>